<dbReference type="HOGENOM" id="CLU_2496831_0_0_0"/>
<dbReference type="EMBL" id="CP002467">
    <property type="protein sequence ID" value="ADV82815.1"/>
    <property type="molecule type" value="Genomic_DNA"/>
</dbReference>
<sequence length="86" mass="9698">MNRVMRFLLFFGFASSLALGQTDQPPIRTASELALHTEVHRLLLLSLQLQGNVQKTQRFELSIPVVQEAAQIESLARALRTQQPAR</sequence>
<reference evidence="2 3" key="1">
    <citation type="journal article" date="2012" name="Stand. Genomic Sci.">
        <title>Complete genome sequence of Terriglobus saanensis type strain SP1PR4(T), an Acidobacteria from tundra soil.</title>
        <authorList>
            <person name="Rawat S.R."/>
            <person name="Mannisto M.K."/>
            <person name="Starovoytov V."/>
            <person name="Goodwin L."/>
            <person name="Nolan M."/>
            <person name="Hauser L."/>
            <person name="Land M."/>
            <person name="Davenport K.W."/>
            <person name="Woyke T."/>
            <person name="Haggblom M.M."/>
        </authorList>
    </citation>
    <scope>NUCLEOTIDE SEQUENCE</scope>
    <source>
        <strain evidence="3">ATCC BAA-1853 / DSM 23119 / SP1PR4</strain>
    </source>
</reference>
<keyword evidence="3" id="KW-1185">Reference proteome</keyword>
<feature type="chain" id="PRO_5003229048" evidence="1">
    <location>
        <begin position="21"/>
        <end position="86"/>
    </location>
</feature>
<evidence type="ECO:0000256" key="1">
    <source>
        <dbReference type="SAM" id="SignalP"/>
    </source>
</evidence>
<dbReference type="AlphaFoldDB" id="E8V7A2"/>
<dbReference type="STRING" id="401053.AciPR4_2011"/>
<protein>
    <submittedName>
        <fullName evidence="2">Uncharacterized protein</fullName>
    </submittedName>
</protein>
<accession>E8V7A2</accession>
<feature type="signal peptide" evidence="1">
    <location>
        <begin position="1"/>
        <end position="20"/>
    </location>
</feature>
<proteinExistence type="predicted"/>
<evidence type="ECO:0000313" key="2">
    <source>
        <dbReference type="EMBL" id="ADV82815.1"/>
    </source>
</evidence>
<gene>
    <name evidence="2" type="ordered locus">AciPR4_2011</name>
</gene>
<evidence type="ECO:0000313" key="3">
    <source>
        <dbReference type="Proteomes" id="UP000006844"/>
    </source>
</evidence>
<dbReference type="Proteomes" id="UP000006844">
    <property type="component" value="Chromosome"/>
</dbReference>
<keyword evidence="1" id="KW-0732">Signal</keyword>
<organism evidence="2 3">
    <name type="scientific">Terriglobus saanensis (strain ATCC BAA-1853 / DSM 23119 / SP1PR4)</name>
    <dbReference type="NCBI Taxonomy" id="401053"/>
    <lineage>
        <taxon>Bacteria</taxon>
        <taxon>Pseudomonadati</taxon>
        <taxon>Acidobacteriota</taxon>
        <taxon>Terriglobia</taxon>
        <taxon>Terriglobales</taxon>
        <taxon>Acidobacteriaceae</taxon>
        <taxon>Terriglobus</taxon>
    </lineage>
</organism>
<name>E8V7A2_TERSS</name>
<dbReference type="KEGG" id="tsa:AciPR4_2011"/>